<dbReference type="AlphaFoldDB" id="A0A1J4KI55"/>
<dbReference type="EMBL" id="MLAK01000651">
    <property type="protein sequence ID" value="OHT09005.1"/>
    <property type="molecule type" value="Genomic_DNA"/>
</dbReference>
<dbReference type="SUPFAM" id="SSF48403">
    <property type="entry name" value="Ankyrin repeat"/>
    <property type="match status" value="1"/>
</dbReference>
<keyword evidence="4" id="KW-1185">Reference proteome</keyword>
<proteinExistence type="predicted"/>
<name>A0A1J4KI55_9EUKA</name>
<dbReference type="InterPro" id="IPR036770">
    <property type="entry name" value="Ankyrin_rpt-contain_sf"/>
</dbReference>
<accession>A0A1J4KI55</accession>
<protein>
    <submittedName>
        <fullName evidence="3">Uncharacterized protein</fullName>
    </submittedName>
</protein>
<dbReference type="PANTHER" id="PTHR24198">
    <property type="entry name" value="ANKYRIN REPEAT AND PROTEIN KINASE DOMAIN-CONTAINING PROTEIN"/>
    <property type="match status" value="1"/>
</dbReference>
<dbReference type="VEuPathDB" id="TrichDB:TRFO_22247"/>
<dbReference type="SMART" id="SM00248">
    <property type="entry name" value="ANK"/>
    <property type="match status" value="5"/>
</dbReference>
<dbReference type="InterPro" id="IPR002110">
    <property type="entry name" value="Ankyrin_rpt"/>
</dbReference>
<dbReference type="SUPFAM" id="SSF140860">
    <property type="entry name" value="Pseudo ankyrin repeat-like"/>
    <property type="match status" value="1"/>
</dbReference>
<dbReference type="GeneID" id="94837155"/>
<evidence type="ECO:0000313" key="4">
    <source>
        <dbReference type="Proteomes" id="UP000179807"/>
    </source>
</evidence>
<keyword evidence="1" id="KW-0677">Repeat</keyword>
<gene>
    <name evidence="3" type="ORF">TRFO_22247</name>
</gene>
<organism evidence="3 4">
    <name type="scientific">Tritrichomonas foetus</name>
    <dbReference type="NCBI Taxonomy" id="1144522"/>
    <lineage>
        <taxon>Eukaryota</taxon>
        <taxon>Metamonada</taxon>
        <taxon>Parabasalia</taxon>
        <taxon>Tritrichomonadida</taxon>
        <taxon>Tritrichomonadidae</taxon>
        <taxon>Tritrichomonas</taxon>
    </lineage>
</organism>
<dbReference type="Proteomes" id="UP000179807">
    <property type="component" value="Unassembled WGS sequence"/>
</dbReference>
<dbReference type="PANTHER" id="PTHR24198:SF165">
    <property type="entry name" value="ANKYRIN REPEAT-CONTAINING PROTEIN-RELATED"/>
    <property type="match status" value="1"/>
</dbReference>
<keyword evidence="2" id="KW-0040">ANK repeat</keyword>
<evidence type="ECO:0000256" key="1">
    <source>
        <dbReference type="ARBA" id="ARBA00022737"/>
    </source>
</evidence>
<evidence type="ECO:0000313" key="3">
    <source>
        <dbReference type="EMBL" id="OHT09005.1"/>
    </source>
</evidence>
<reference evidence="3" key="1">
    <citation type="submission" date="2016-10" db="EMBL/GenBank/DDBJ databases">
        <authorList>
            <person name="Benchimol M."/>
            <person name="Almeida L.G."/>
            <person name="Vasconcelos A.T."/>
            <person name="Perreira-Neves A."/>
            <person name="Rosa I.A."/>
            <person name="Tasca T."/>
            <person name="Bogo M.R."/>
            <person name="de Souza W."/>
        </authorList>
    </citation>
    <scope>NUCLEOTIDE SEQUENCE [LARGE SCALE GENOMIC DNA]</scope>
    <source>
        <strain evidence="3">K</strain>
    </source>
</reference>
<sequence>MTYACHIRPLNIAFYANVCAWIDLMKSQNIIFQNFHQILSDYIFSHLISYNHMLFLYELIQVGIFDLKETLQKFHDLFDDNPDYNTYKHIILFFGPEMYHFSRNIFTYILDKARFEDAHADLTQLKQVEEFAIRGNTNFEYYRIHGETSLLFNEIMYDNISYLKDCQTLTRYSHPHVYFNRFTFIKNFPSLLIAAAYFDAINCFLYLEEICEAQLQSANDNKSRTIYSTQASYVLAAAIAGGSKRIFAYIIQQPNLNSMTLINQRNSCTKLPNPFEVAIQYHRYEMLDILIESVYPDYPTFALAQSSAEFHNIHFFLKYLYSGIEMNQVNFHQTTILMTAALFGLPEMVNLILSFPSCQILQTDDEGKNALYHAVSSKNIAKVKILFKAYCSSNKYNFIHKVHRNAKIEKHLLFQAARVGTSEILDYLLTETGYSPNIRDKFNHTLLHEACFFANIDTIRHLLTLKNIDIHAKTNSKQTAFFKACKKSSLTAIQLLLGANDKSINIRNRKLNLPIHCVAEN</sequence>
<dbReference type="Gene3D" id="1.25.40.20">
    <property type="entry name" value="Ankyrin repeat-containing domain"/>
    <property type="match status" value="2"/>
</dbReference>
<dbReference type="RefSeq" id="XP_068362141.1">
    <property type="nucleotide sequence ID" value="XM_068502451.1"/>
</dbReference>
<evidence type="ECO:0000256" key="2">
    <source>
        <dbReference type="ARBA" id="ARBA00023043"/>
    </source>
</evidence>
<dbReference type="Pfam" id="PF12796">
    <property type="entry name" value="Ank_2"/>
    <property type="match status" value="2"/>
</dbReference>
<comment type="caution">
    <text evidence="3">The sequence shown here is derived from an EMBL/GenBank/DDBJ whole genome shotgun (WGS) entry which is preliminary data.</text>
</comment>